<proteinExistence type="predicted"/>
<protein>
    <submittedName>
        <fullName evidence="2">Penicillin-binding protein</fullName>
    </submittedName>
</protein>
<comment type="caution">
    <text evidence="2">The sequence shown here is derived from an EMBL/GenBank/DDBJ whole genome shotgun (WGS) entry which is preliminary data.</text>
</comment>
<name>A0A7M3SU29_9ACTN</name>
<dbReference type="GO" id="GO:0046677">
    <property type="term" value="P:response to antibiotic"/>
    <property type="evidence" value="ECO:0007669"/>
    <property type="project" value="InterPro"/>
</dbReference>
<accession>A0A7M3SU29</accession>
<feature type="domain" description="NTF2-like N-terminal transpeptidase" evidence="1">
    <location>
        <begin position="42"/>
        <end position="159"/>
    </location>
</feature>
<sequence>MFSGVDDGRARRGWVPRAAIAVTAVGACCAALTSCSSEPAAAAAVINDFASAVSQQNIQHAASLTTAPGQASTELTETMDGMHASNVEAKVLRTVGYSDGTAGFTLKTTYHWNTGGEGDETGTAKRREFVVETQGTARELSTGWRVQWEPAIIYPGLRPGGRINEIRTDARPAPRVLSRRNQPFMVMQPINEVVIDTSRTENIGRTVAAVARVIAPMAPQVTSDVILKKISSSPGEPVVAVALRDPDMKVLAGDPAKIRGVTVRRTERLVMTDRQLSSPLEEGLSNYWQAIRDATAGWQIVVQQPGEAPNRLDGHQGPAARNITTTVDPKVQRAVGIAAIEVAQPTTVLALDARTGGILGMARNQAATDRGINIDGEYTTGSSLAAVFDAVTAYAKAHNIGTDEVLDRLGLGVAFTVPGASSPQRNGLGVERIDYRPGEVRASMLNVGALGVALGRAVAGEKSAAAPYIVSGQVTKIEGGRLGSLDGDLVRPILDAMATTVRRGDASDLTDAKGLRALVGTNGPDGPGWFLGIIDNKVIVVYTEGQRSGTAALQAMQKYLKVR</sequence>
<dbReference type="Proteomes" id="UP000444980">
    <property type="component" value="Unassembled WGS sequence"/>
</dbReference>
<evidence type="ECO:0000259" key="1">
    <source>
        <dbReference type="Pfam" id="PF05223"/>
    </source>
</evidence>
<evidence type="ECO:0000313" key="2">
    <source>
        <dbReference type="EMBL" id="GED96153.1"/>
    </source>
</evidence>
<keyword evidence="3" id="KW-1185">Reference proteome</keyword>
<reference evidence="3" key="1">
    <citation type="submission" date="2019-06" db="EMBL/GenBank/DDBJ databases">
        <title>Gordonia isolated from sludge of a wastewater treatment plant.</title>
        <authorList>
            <person name="Tamura T."/>
            <person name="Aoyama K."/>
            <person name="Kang Y."/>
            <person name="Saito S."/>
            <person name="Akiyama N."/>
            <person name="Yazawa K."/>
            <person name="Gonoi T."/>
            <person name="Mikami Y."/>
        </authorList>
    </citation>
    <scope>NUCLEOTIDE SEQUENCE [LARGE SCALE GENOMIC DNA]</scope>
    <source>
        <strain evidence="3">NBRC 107697</strain>
    </source>
</reference>
<dbReference type="InterPro" id="IPR007887">
    <property type="entry name" value="MecA_N"/>
</dbReference>
<organism evidence="2 3">
    <name type="scientific">Gordonia crocea</name>
    <dbReference type="NCBI Taxonomy" id="589162"/>
    <lineage>
        <taxon>Bacteria</taxon>
        <taxon>Bacillati</taxon>
        <taxon>Actinomycetota</taxon>
        <taxon>Actinomycetes</taxon>
        <taxon>Mycobacteriales</taxon>
        <taxon>Gordoniaceae</taxon>
        <taxon>Gordonia</taxon>
    </lineage>
</organism>
<evidence type="ECO:0000313" key="3">
    <source>
        <dbReference type="Proteomes" id="UP000444980"/>
    </source>
</evidence>
<dbReference type="Pfam" id="PF05223">
    <property type="entry name" value="MecA_N"/>
    <property type="match status" value="1"/>
</dbReference>
<dbReference type="AlphaFoldDB" id="A0A7M3SU29"/>
<dbReference type="EMBL" id="BJOU01000001">
    <property type="protein sequence ID" value="GED96153.1"/>
    <property type="molecule type" value="Genomic_DNA"/>
</dbReference>
<gene>
    <name evidence="2" type="ORF">nbrc107697_01920</name>
</gene>
<dbReference type="OrthoDB" id="5241017at2"/>